<keyword evidence="1" id="KW-1133">Transmembrane helix</keyword>
<protein>
    <recommendedName>
        <fullName evidence="4">DUF3137 domain-containing protein</fullName>
    </recommendedName>
</protein>
<feature type="transmembrane region" description="Helical" evidence="1">
    <location>
        <begin position="95"/>
        <end position="120"/>
    </location>
</feature>
<organism evidence="2 3">
    <name type="scientific">Microlunatus parietis</name>
    <dbReference type="NCBI Taxonomy" id="682979"/>
    <lineage>
        <taxon>Bacteria</taxon>
        <taxon>Bacillati</taxon>
        <taxon>Actinomycetota</taxon>
        <taxon>Actinomycetes</taxon>
        <taxon>Propionibacteriales</taxon>
        <taxon>Propionibacteriaceae</taxon>
        <taxon>Microlunatus</taxon>
    </lineage>
</organism>
<dbReference type="RefSeq" id="WP_179750198.1">
    <property type="nucleotide sequence ID" value="NZ_JACCBU010000001.1"/>
</dbReference>
<keyword evidence="3" id="KW-1185">Reference proteome</keyword>
<feature type="transmembrane region" description="Helical" evidence="1">
    <location>
        <begin position="61"/>
        <end position="83"/>
    </location>
</feature>
<accession>A0A7Y9I5D8</accession>
<name>A0A7Y9I5D8_9ACTN</name>
<evidence type="ECO:0000313" key="2">
    <source>
        <dbReference type="EMBL" id="NYE70612.1"/>
    </source>
</evidence>
<evidence type="ECO:0008006" key="4">
    <source>
        <dbReference type="Google" id="ProtNLM"/>
    </source>
</evidence>
<keyword evidence="1" id="KW-0812">Transmembrane</keyword>
<dbReference type="Proteomes" id="UP000569914">
    <property type="component" value="Unassembled WGS sequence"/>
</dbReference>
<dbReference type="AlphaFoldDB" id="A0A7Y9I5D8"/>
<keyword evidence="1" id="KW-0472">Membrane</keyword>
<gene>
    <name evidence="2" type="ORF">BKA15_001941</name>
</gene>
<sequence>MTESTQEYLPYSVPDRTALTEPIDRSELAAFVAESKAKDLPWRRMTTGLRRPGVSDLIGQLVPVVIPLAGLGFVLITGGWSLIETVGRFTLEAPFPLNLVIIAFVALILLGVLAAAVALIRMILSLITPRWWWEAAFRLVRFAGANGLRYGHDDPLSYPGLIFGTGSERVAERRLTTTTGRRIEIGNYRYTIRHERSTQVCHWGYVAITLDRRLPHLLLDAKDNDNRSVFGIRTSNLPVGLARDQRLSLGGEFDDKFTLYAPSDYGRDAFYIFAPDLMALFVDRLGTFDVEIIDDTMFVYGNRFDLLDPRTYDWLQELVETVITRTVRRTERYTDDRVGLETSRPDDHDPVFANDGTGRPVGATNAVAASGRRLRRGGWGTAVFFGVVVIGYLLYSFVLAPIFGWPQP</sequence>
<evidence type="ECO:0000313" key="3">
    <source>
        <dbReference type="Proteomes" id="UP000569914"/>
    </source>
</evidence>
<proteinExistence type="predicted"/>
<evidence type="ECO:0000256" key="1">
    <source>
        <dbReference type="SAM" id="Phobius"/>
    </source>
</evidence>
<dbReference type="EMBL" id="JACCBU010000001">
    <property type="protein sequence ID" value="NYE70612.1"/>
    <property type="molecule type" value="Genomic_DNA"/>
</dbReference>
<comment type="caution">
    <text evidence="2">The sequence shown here is derived from an EMBL/GenBank/DDBJ whole genome shotgun (WGS) entry which is preliminary data.</text>
</comment>
<reference evidence="2 3" key="1">
    <citation type="submission" date="2020-07" db="EMBL/GenBank/DDBJ databases">
        <title>Sequencing the genomes of 1000 actinobacteria strains.</title>
        <authorList>
            <person name="Klenk H.-P."/>
        </authorList>
    </citation>
    <scope>NUCLEOTIDE SEQUENCE [LARGE SCALE GENOMIC DNA]</scope>
    <source>
        <strain evidence="2 3">DSM 22083</strain>
    </source>
</reference>
<feature type="transmembrane region" description="Helical" evidence="1">
    <location>
        <begin position="382"/>
        <end position="405"/>
    </location>
</feature>